<protein>
    <submittedName>
        <fullName evidence="3">Cobra-like protein 7</fullName>
    </submittedName>
</protein>
<comment type="caution">
    <text evidence="3">The sequence shown here is derived from an EMBL/GenBank/DDBJ whole genome shotgun (WGS) entry which is preliminary data.</text>
</comment>
<sequence>PAHPRSPAGRSSATSRSPRGASPAAASRSRPTTMSRSSRARRARGGCPAARNVQRRPPRPCSCPRRPYWCPSRTGRLLAKAWAPLHHLPIPDPLPCGDNCGVSINWPLFTDYRGGWSARITLFNWDEVSFADWSRRSSWGGRGPVQGGVLVQRDDDGGGG</sequence>
<gene>
    <name evidence="3" type="ORF">PHJA_001132000</name>
</gene>
<reference evidence="3" key="1">
    <citation type="submission" date="2020-07" db="EMBL/GenBank/DDBJ databases">
        <title>Ethylene signaling mediates host invasion by parasitic plants.</title>
        <authorList>
            <person name="Yoshida S."/>
        </authorList>
    </citation>
    <scope>NUCLEOTIDE SEQUENCE</scope>
    <source>
        <strain evidence="3">Okayama</strain>
    </source>
</reference>
<evidence type="ECO:0000313" key="4">
    <source>
        <dbReference type="Proteomes" id="UP000653305"/>
    </source>
</evidence>
<evidence type="ECO:0000259" key="2">
    <source>
        <dbReference type="Pfam" id="PF25079"/>
    </source>
</evidence>
<evidence type="ECO:0000313" key="3">
    <source>
        <dbReference type="EMBL" id="GFP89882.1"/>
    </source>
</evidence>
<evidence type="ECO:0000256" key="1">
    <source>
        <dbReference type="SAM" id="MobiDB-lite"/>
    </source>
</evidence>
<name>A0A830BV56_9LAMI</name>
<keyword evidence="4" id="KW-1185">Reference proteome</keyword>
<dbReference type="PANTHER" id="PTHR31052">
    <property type="entry name" value="COBRA-LIKE PROTEIN 7"/>
    <property type="match status" value="1"/>
</dbReference>
<organism evidence="3 4">
    <name type="scientific">Phtheirospermum japonicum</name>
    <dbReference type="NCBI Taxonomy" id="374723"/>
    <lineage>
        <taxon>Eukaryota</taxon>
        <taxon>Viridiplantae</taxon>
        <taxon>Streptophyta</taxon>
        <taxon>Embryophyta</taxon>
        <taxon>Tracheophyta</taxon>
        <taxon>Spermatophyta</taxon>
        <taxon>Magnoliopsida</taxon>
        <taxon>eudicotyledons</taxon>
        <taxon>Gunneridae</taxon>
        <taxon>Pentapetalae</taxon>
        <taxon>asterids</taxon>
        <taxon>lamiids</taxon>
        <taxon>Lamiales</taxon>
        <taxon>Orobanchaceae</taxon>
        <taxon>Orobanchaceae incertae sedis</taxon>
        <taxon>Phtheirospermum</taxon>
    </lineage>
</organism>
<feature type="compositionally biased region" description="Low complexity" evidence="1">
    <location>
        <begin position="1"/>
        <end position="37"/>
    </location>
</feature>
<dbReference type="Pfam" id="PF25079">
    <property type="entry name" value="COB_C"/>
    <property type="match status" value="1"/>
</dbReference>
<accession>A0A830BV56</accession>
<dbReference type="EMBL" id="BMAC01000202">
    <property type="protein sequence ID" value="GFP89882.1"/>
    <property type="molecule type" value="Genomic_DNA"/>
</dbReference>
<feature type="domain" description="COBRA C-terminal" evidence="2">
    <location>
        <begin position="46"/>
        <end position="134"/>
    </location>
</feature>
<dbReference type="AlphaFoldDB" id="A0A830BV56"/>
<dbReference type="PANTHER" id="PTHR31052:SF3">
    <property type="entry name" value="COBRA-LIKE PROTEIN 7"/>
    <property type="match status" value="1"/>
</dbReference>
<feature type="region of interest" description="Disordered" evidence="1">
    <location>
        <begin position="1"/>
        <end position="60"/>
    </location>
</feature>
<dbReference type="InterPro" id="IPR056900">
    <property type="entry name" value="COB_C"/>
</dbReference>
<proteinExistence type="predicted"/>
<dbReference type="Proteomes" id="UP000653305">
    <property type="component" value="Unassembled WGS sequence"/>
</dbReference>
<feature type="non-terminal residue" evidence="3">
    <location>
        <position position="1"/>
    </location>
</feature>